<dbReference type="InterPro" id="IPR004165">
    <property type="entry name" value="CoA_trans_fam_I"/>
</dbReference>
<dbReference type="EMBL" id="WKKI01000023">
    <property type="protein sequence ID" value="MRX72877.1"/>
    <property type="molecule type" value="Genomic_DNA"/>
</dbReference>
<dbReference type="SUPFAM" id="SSF100950">
    <property type="entry name" value="NagB/RpiA/CoA transferase-like"/>
    <property type="match status" value="1"/>
</dbReference>
<dbReference type="PANTHER" id="PTHR13707:SF60">
    <property type="entry name" value="ACETATE COA-TRANSFERASE SUBUNIT ALPHA"/>
    <property type="match status" value="1"/>
</dbReference>
<proteinExistence type="inferred from homology"/>
<dbReference type="AlphaFoldDB" id="A0A7X2M099"/>
<protein>
    <submittedName>
        <fullName evidence="3">3-oxoacid CoA-transferase subunit A</fullName>
    </submittedName>
</protein>
<name>A0A7X2M099_9BACI</name>
<dbReference type="OrthoDB" id="9777193at2"/>
<dbReference type="NCBIfam" id="TIGR02429">
    <property type="entry name" value="pcaI_scoA_fam"/>
    <property type="match status" value="1"/>
</dbReference>
<dbReference type="Pfam" id="PF01144">
    <property type="entry name" value="CoA_trans"/>
    <property type="match status" value="1"/>
</dbReference>
<dbReference type="SMART" id="SM00882">
    <property type="entry name" value="CoA_trans"/>
    <property type="match status" value="1"/>
</dbReference>
<evidence type="ECO:0000256" key="2">
    <source>
        <dbReference type="ARBA" id="ARBA00022679"/>
    </source>
</evidence>
<dbReference type="InterPro" id="IPR037171">
    <property type="entry name" value="NagB/RpiA_transferase-like"/>
</dbReference>
<accession>A0A7X2M099</accession>
<organism evidence="3 4">
    <name type="scientific">Metabacillus lacus</name>
    <dbReference type="NCBI Taxonomy" id="1983721"/>
    <lineage>
        <taxon>Bacteria</taxon>
        <taxon>Bacillati</taxon>
        <taxon>Bacillota</taxon>
        <taxon>Bacilli</taxon>
        <taxon>Bacillales</taxon>
        <taxon>Bacillaceae</taxon>
        <taxon>Metabacillus</taxon>
    </lineage>
</organism>
<sequence length="231" mass="24550">MAEISKLKSVTSAIQDIQDGATIMVGGFGGVGSPPSLIQALLNQKTSGLTIICNDAGFPDIGVGRLVTAGRVKRLVASHIGSNPGAGTMMEQGRMIIEFSPQGTLAERIRAGGVGLGGILVDIGMNNEHVTRNKKVITSGSKVYLLEEPLTADYSLIYAQKGDSFGNLTYDKTARNMNPLMAMAADRTIAEICEYQELGSIEEEAIITPGVFVTSVVKSSGVNWKWAWEDI</sequence>
<evidence type="ECO:0000313" key="4">
    <source>
        <dbReference type="Proteomes" id="UP000448867"/>
    </source>
</evidence>
<gene>
    <name evidence="3" type="ORF">GJU40_12075</name>
</gene>
<reference evidence="3 4" key="1">
    <citation type="submission" date="2019-11" db="EMBL/GenBank/DDBJ databases">
        <title>Bacillus lacus genome.</title>
        <authorList>
            <person name="Allen C.J."/>
            <person name="Newman J.D."/>
        </authorList>
    </citation>
    <scope>NUCLEOTIDE SEQUENCE [LARGE SCALE GENOMIC DNA]</scope>
    <source>
        <strain evidence="3 4">KCTC 33946</strain>
    </source>
</reference>
<dbReference type="Gene3D" id="3.40.1080.10">
    <property type="entry name" value="Glutaconate Coenzyme A-transferase"/>
    <property type="match status" value="1"/>
</dbReference>
<dbReference type="PROSITE" id="PS01273">
    <property type="entry name" value="COA_TRANSF_1"/>
    <property type="match status" value="1"/>
</dbReference>
<comment type="caution">
    <text evidence="3">The sequence shown here is derived from an EMBL/GenBank/DDBJ whole genome shotgun (WGS) entry which is preliminary data.</text>
</comment>
<dbReference type="InterPro" id="IPR012792">
    <property type="entry name" value="3-oxoacid_CoA-transf_A"/>
</dbReference>
<evidence type="ECO:0000256" key="1">
    <source>
        <dbReference type="ARBA" id="ARBA00005612"/>
    </source>
</evidence>
<keyword evidence="2 3" id="KW-0808">Transferase</keyword>
<evidence type="ECO:0000313" key="3">
    <source>
        <dbReference type="EMBL" id="MRX72877.1"/>
    </source>
</evidence>
<dbReference type="RefSeq" id="WP_154308036.1">
    <property type="nucleotide sequence ID" value="NZ_WKKI01000023.1"/>
</dbReference>
<dbReference type="PANTHER" id="PTHR13707">
    <property type="entry name" value="KETOACID-COENZYME A TRANSFERASE"/>
    <property type="match status" value="1"/>
</dbReference>
<keyword evidence="4" id="KW-1185">Reference proteome</keyword>
<dbReference type="InterPro" id="IPR004163">
    <property type="entry name" value="CoA_transf_BS"/>
</dbReference>
<dbReference type="Proteomes" id="UP000448867">
    <property type="component" value="Unassembled WGS sequence"/>
</dbReference>
<comment type="similarity">
    <text evidence="1">Belongs to the 3-oxoacid CoA-transferase subunit A family.</text>
</comment>
<dbReference type="GO" id="GO:0008410">
    <property type="term" value="F:CoA-transferase activity"/>
    <property type="evidence" value="ECO:0007669"/>
    <property type="project" value="InterPro"/>
</dbReference>